<dbReference type="Proteomes" id="UP001519460">
    <property type="component" value="Unassembled WGS sequence"/>
</dbReference>
<organism evidence="1 2">
    <name type="scientific">Batillaria attramentaria</name>
    <dbReference type="NCBI Taxonomy" id="370345"/>
    <lineage>
        <taxon>Eukaryota</taxon>
        <taxon>Metazoa</taxon>
        <taxon>Spiralia</taxon>
        <taxon>Lophotrochozoa</taxon>
        <taxon>Mollusca</taxon>
        <taxon>Gastropoda</taxon>
        <taxon>Caenogastropoda</taxon>
        <taxon>Sorbeoconcha</taxon>
        <taxon>Cerithioidea</taxon>
        <taxon>Batillariidae</taxon>
        <taxon>Batillaria</taxon>
    </lineage>
</organism>
<reference evidence="1 2" key="1">
    <citation type="journal article" date="2023" name="Sci. Data">
        <title>Genome assembly of the Korean intertidal mud-creeper Batillaria attramentaria.</title>
        <authorList>
            <person name="Patra A.K."/>
            <person name="Ho P.T."/>
            <person name="Jun S."/>
            <person name="Lee S.J."/>
            <person name="Kim Y."/>
            <person name="Won Y.J."/>
        </authorList>
    </citation>
    <scope>NUCLEOTIDE SEQUENCE [LARGE SCALE GENOMIC DNA]</scope>
    <source>
        <strain evidence="1">Wonlab-2016</strain>
    </source>
</reference>
<keyword evidence="2" id="KW-1185">Reference proteome</keyword>
<accession>A0ABD0K418</accession>
<evidence type="ECO:0008006" key="3">
    <source>
        <dbReference type="Google" id="ProtNLM"/>
    </source>
</evidence>
<dbReference type="AlphaFoldDB" id="A0ABD0K418"/>
<sequence>MHPPAAALASLVLSNAHSGVSISTRIKSVVIPRRCQVPVASLPALLKNKYERKITVGAHEACNGVALFPKHASRPRTVCIC</sequence>
<evidence type="ECO:0000313" key="2">
    <source>
        <dbReference type="Proteomes" id="UP001519460"/>
    </source>
</evidence>
<comment type="caution">
    <text evidence="1">The sequence shown here is derived from an EMBL/GenBank/DDBJ whole genome shotgun (WGS) entry which is preliminary data.</text>
</comment>
<gene>
    <name evidence="1" type="ORF">BaRGS_00027107</name>
</gene>
<proteinExistence type="predicted"/>
<name>A0ABD0K418_9CAEN</name>
<dbReference type="EMBL" id="JACVVK020000259">
    <property type="protein sequence ID" value="KAK7481591.1"/>
    <property type="molecule type" value="Genomic_DNA"/>
</dbReference>
<protein>
    <recommendedName>
        <fullName evidence="3">Secreted protein</fullName>
    </recommendedName>
</protein>
<evidence type="ECO:0000313" key="1">
    <source>
        <dbReference type="EMBL" id="KAK7481591.1"/>
    </source>
</evidence>